<feature type="region of interest" description="Disordered" evidence="2">
    <location>
        <begin position="406"/>
        <end position="433"/>
    </location>
</feature>
<feature type="compositionally biased region" description="Polar residues" evidence="2">
    <location>
        <begin position="411"/>
        <end position="429"/>
    </location>
</feature>
<evidence type="ECO:0000256" key="1">
    <source>
        <dbReference type="PROSITE-ProRule" id="PRU00042"/>
    </source>
</evidence>
<dbReference type="GO" id="GO:0008270">
    <property type="term" value="F:zinc ion binding"/>
    <property type="evidence" value="ECO:0007669"/>
    <property type="project" value="UniProtKB-KW"/>
</dbReference>
<dbReference type="SMART" id="SM00355">
    <property type="entry name" value="ZnF_C2H2"/>
    <property type="match status" value="3"/>
</dbReference>
<feature type="compositionally biased region" description="Polar residues" evidence="2">
    <location>
        <begin position="672"/>
        <end position="688"/>
    </location>
</feature>
<proteinExistence type="predicted"/>
<feature type="domain" description="C2H2-type" evidence="3">
    <location>
        <begin position="112"/>
        <end position="140"/>
    </location>
</feature>
<name>A0A7I4YE69_HAECO</name>
<reference evidence="5" key="1">
    <citation type="submission" date="2020-12" db="UniProtKB">
        <authorList>
            <consortium name="WormBaseParasite"/>
        </authorList>
    </citation>
    <scope>IDENTIFICATION</scope>
    <source>
        <strain evidence="5">MHco3</strain>
    </source>
</reference>
<dbReference type="InterPro" id="IPR052797">
    <property type="entry name" value="RegFact_GeneExpr_CellDeath"/>
</dbReference>
<dbReference type="Gene3D" id="3.30.160.60">
    <property type="entry name" value="Classic Zinc Finger"/>
    <property type="match status" value="1"/>
</dbReference>
<evidence type="ECO:0000256" key="2">
    <source>
        <dbReference type="SAM" id="MobiDB-lite"/>
    </source>
</evidence>
<sequence>MSDTDTVWCAVCGNAVSTFANYLKHLRRNHDAEGAKIATELVKERRNSACALKPYKCPFCEIRGVSKPALKRHIYRYHRKHFDPRRNSIVHAYKKEHTSQMIDCGIMARATVTCPGCQEQFRTHYDLALHCGDVHSKEDGQDFSIIEGTFPDERDFNMWMDSIEVLTKVRFIKRTSRACRSGKCSYVFTCGHARGKGDAIDPKEMRHRFSQSKRVHSHCPAFIKITESSEEGSQELHYVACLGHLGHKTGDALIEAEKSMNKLFNNHNKHKEALRYYGNDQDMIIELENNTWAVVAEGGGEHYVVIGEPCGCEIASDVHCDRCSACSYQMNCDCMDPGHTGSPCIHCHAVATYSEKARQLIPLVKHHLASDCSKTPRTSRGHQKTEVPNTAHISDEEMYEVANSIKKGSPEPSQNMDTDESTQSYQTETPPCKVTKTKKQAQLEYEQLQGLEQRLDLLAKTCMLSNMPHVIREMRATIENKLREILRDRGTATWTSPKNRLLPLRQDARQKMSQSPEASEDLSATEQAIQDLLTSAPPPEMVSEHKQEDNKEHILSRIAGFEAAVKASRKMQDDTAVDMPCTSHQDDERDSVEQCNLSKEMDIEPQYKDPKASPPETHEDVDRSTNEFSSIDSESAKGPRRVLKRIYVKRGSDLFLKRVVVRPRSPGKAEMKNQTLLGQESSEDQTAVESEPNNTPKVVKRVVVRAPRTVHTNLPIRVQLTSTSSTGQSEIRFVKPLKVVERVMDIAKSEYPADVQRRNLVRTQPLPRSNKIARTSELIRKGVSPPLIRKPDESTAQNAPKCLLCGKTKLASDDANRIAWFCCSNKSKCRARAHVQCLRGARLKCFVCHVGSWTALKDCQNTIQPMPVIQTQECAPALAEASS</sequence>
<dbReference type="PROSITE" id="PS50157">
    <property type="entry name" value="ZINC_FINGER_C2H2_2"/>
    <property type="match status" value="1"/>
</dbReference>
<dbReference type="OMA" id="CHAVATY"/>
<dbReference type="InterPro" id="IPR013087">
    <property type="entry name" value="Znf_C2H2_type"/>
</dbReference>
<evidence type="ECO:0000313" key="4">
    <source>
        <dbReference type="Proteomes" id="UP000025227"/>
    </source>
</evidence>
<accession>A0A7I4YE69</accession>
<keyword evidence="1" id="KW-0479">Metal-binding</keyword>
<evidence type="ECO:0000313" key="5">
    <source>
        <dbReference type="WBParaSite" id="HCON_00078300-00001"/>
    </source>
</evidence>
<evidence type="ECO:0000259" key="3">
    <source>
        <dbReference type="PROSITE" id="PS50157"/>
    </source>
</evidence>
<protein>
    <submittedName>
        <fullName evidence="5">C2H2-type domain-containing protein</fullName>
    </submittedName>
</protein>
<keyword evidence="1" id="KW-0862">Zinc</keyword>
<keyword evidence="1" id="KW-0863">Zinc-finger</keyword>
<organism evidence="4 5">
    <name type="scientific">Haemonchus contortus</name>
    <name type="common">Barber pole worm</name>
    <dbReference type="NCBI Taxonomy" id="6289"/>
    <lineage>
        <taxon>Eukaryota</taxon>
        <taxon>Metazoa</taxon>
        <taxon>Ecdysozoa</taxon>
        <taxon>Nematoda</taxon>
        <taxon>Chromadorea</taxon>
        <taxon>Rhabditida</taxon>
        <taxon>Rhabditina</taxon>
        <taxon>Rhabditomorpha</taxon>
        <taxon>Strongyloidea</taxon>
        <taxon>Trichostrongylidae</taxon>
        <taxon>Haemonchus</taxon>
    </lineage>
</organism>
<dbReference type="OrthoDB" id="5866065at2759"/>
<dbReference type="PANTHER" id="PTHR33936:SF23">
    <property type="entry name" value="C2H2-TYPE DOMAIN-CONTAINING PROTEIN"/>
    <property type="match status" value="1"/>
</dbReference>
<feature type="region of interest" description="Disordered" evidence="2">
    <location>
        <begin position="666"/>
        <end position="694"/>
    </location>
</feature>
<feature type="region of interest" description="Disordered" evidence="2">
    <location>
        <begin position="571"/>
        <end position="636"/>
    </location>
</feature>
<dbReference type="WBParaSite" id="HCON_00078300-00001">
    <property type="protein sequence ID" value="HCON_00078300-00001"/>
    <property type="gene ID" value="HCON_00078300"/>
</dbReference>
<dbReference type="AlphaFoldDB" id="A0A7I4YE69"/>
<feature type="compositionally biased region" description="Basic and acidic residues" evidence="2">
    <location>
        <begin position="599"/>
        <end position="625"/>
    </location>
</feature>
<keyword evidence="4" id="KW-1185">Reference proteome</keyword>
<feature type="compositionally biased region" description="Polar residues" evidence="2">
    <location>
        <begin position="511"/>
        <end position="524"/>
    </location>
</feature>
<dbReference type="PANTHER" id="PTHR33936">
    <property type="entry name" value="PROTEIN CBG17840"/>
    <property type="match status" value="1"/>
</dbReference>
<dbReference type="Proteomes" id="UP000025227">
    <property type="component" value="Unplaced"/>
</dbReference>
<dbReference type="PROSITE" id="PS00028">
    <property type="entry name" value="ZINC_FINGER_C2H2_1"/>
    <property type="match status" value="2"/>
</dbReference>
<feature type="region of interest" description="Disordered" evidence="2">
    <location>
        <begin position="505"/>
        <end position="524"/>
    </location>
</feature>